<organism evidence="6 7">
    <name type="scientific">Steroidobacter agaridevorans</name>
    <dbReference type="NCBI Taxonomy" id="2695856"/>
    <lineage>
        <taxon>Bacteria</taxon>
        <taxon>Pseudomonadati</taxon>
        <taxon>Pseudomonadota</taxon>
        <taxon>Gammaproteobacteria</taxon>
        <taxon>Steroidobacterales</taxon>
        <taxon>Steroidobacteraceae</taxon>
        <taxon>Steroidobacter</taxon>
    </lineage>
</organism>
<comment type="similarity">
    <text evidence="1">Belongs to the D-alanine--D-alanine ligase family.</text>
</comment>
<dbReference type="InterPro" id="IPR016185">
    <property type="entry name" value="PreATP-grasp_dom_sf"/>
</dbReference>
<evidence type="ECO:0000256" key="3">
    <source>
        <dbReference type="ARBA" id="ARBA00023316"/>
    </source>
</evidence>
<keyword evidence="4" id="KW-0547">Nucleotide-binding</keyword>
<evidence type="ECO:0000256" key="1">
    <source>
        <dbReference type="ARBA" id="ARBA00010871"/>
    </source>
</evidence>
<dbReference type="SUPFAM" id="SSF52440">
    <property type="entry name" value="PreATP-grasp domain"/>
    <property type="match status" value="1"/>
</dbReference>
<dbReference type="PROSITE" id="PS50975">
    <property type="entry name" value="ATP_GRASP"/>
    <property type="match status" value="1"/>
</dbReference>
<gene>
    <name evidence="6" type="primary">ddlA</name>
    <name evidence="6" type="ORF">GCM10011487_33180</name>
</gene>
<accession>A0A829YEM7</accession>
<dbReference type="GO" id="GO:0046872">
    <property type="term" value="F:metal ion binding"/>
    <property type="evidence" value="ECO:0007669"/>
    <property type="project" value="InterPro"/>
</dbReference>
<reference evidence="7" key="1">
    <citation type="submission" date="2020-01" db="EMBL/GenBank/DDBJ databases">
        <title>'Steroidobacter agaridevorans' sp. nov., agar-degrading bacteria isolated from rhizosphere soils.</title>
        <authorList>
            <person name="Ikenaga M."/>
            <person name="Kataoka M."/>
            <person name="Murouchi A."/>
            <person name="Katsuragi S."/>
            <person name="Sakai M."/>
        </authorList>
    </citation>
    <scope>NUCLEOTIDE SEQUENCE [LARGE SCALE GENOMIC DNA]</scope>
    <source>
        <strain evidence="7">YU21-B</strain>
    </source>
</reference>
<proteinExistence type="inferred from homology"/>
<dbReference type="InterPro" id="IPR011761">
    <property type="entry name" value="ATP-grasp"/>
</dbReference>
<dbReference type="PANTHER" id="PTHR23132">
    <property type="entry name" value="D-ALANINE--D-ALANINE LIGASE"/>
    <property type="match status" value="1"/>
</dbReference>
<evidence type="ECO:0000256" key="2">
    <source>
        <dbReference type="ARBA" id="ARBA00022598"/>
    </source>
</evidence>
<dbReference type="GO" id="GO:0008716">
    <property type="term" value="F:D-alanine-D-alanine ligase activity"/>
    <property type="evidence" value="ECO:0007669"/>
    <property type="project" value="InterPro"/>
</dbReference>
<dbReference type="EMBL" id="BLJN01000003">
    <property type="protein sequence ID" value="GFE81318.1"/>
    <property type="molecule type" value="Genomic_DNA"/>
</dbReference>
<sequence length="344" mass="39149">MKPRRVLVLMHESLVPPESLKGLSDKEIDEFRTEYDVKAALEKAGHEVRALGLGDNLAELRSIITEWKPDVAFNLLEEFQGIVTYDQYVVAFLELMKLPYTGCNPRGMMISRDKALSKQILSYHRIPTPGFAVIRKGQRYRLPRKLKFPLFVKSVTEDASLGISQASVVPDADKLKERIQFIHEQTNSDALIEEYIEGRELYVGVLGNDRLRTLPVWEMDFGTLPDVMAGIATRKVKWDRRYQTKHGIRTGAAQNLPEGCAAYLDKLSKRIFRSLYLSGYARMDFRMRPDGSVFVLEANCNPNISREEDFADSALAAGLEYPALLEQIIRVGNNYQAAWRADEE</sequence>
<evidence type="ECO:0000313" key="6">
    <source>
        <dbReference type="EMBL" id="GFE81318.1"/>
    </source>
</evidence>
<dbReference type="RefSeq" id="WP_161812985.1">
    <property type="nucleotide sequence ID" value="NZ_BLJN01000003.1"/>
</dbReference>
<keyword evidence="4" id="KW-0067">ATP-binding</keyword>
<evidence type="ECO:0000256" key="4">
    <source>
        <dbReference type="PROSITE-ProRule" id="PRU00409"/>
    </source>
</evidence>
<dbReference type="SUPFAM" id="SSF56059">
    <property type="entry name" value="Glutathione synthetase ATP-binding domain-like"/>
    <property type="match status" value="1"/>
</dbReference>
<dbReference type="GO" id="GO:0005524">
    <property type="term" value="F:ATP binding"/>
    <property type="evidence" value="ECO:0007669"/>
    <property type="project" value="UniProtKB-UniRule"/>
</dbReference>
<protein>
    <submittedName>
        <fullName evidence="6">D-alanine--D-alanine ligase</fullName>
    </submittedName>
</protein>
<dbReference type="Proteomes" id="UP000445000">
    <property type="component" value="Unassembled WGS sequence"/>
</dbReference>
<dbReference type="InterPro" id="IPR011095">
    <property type="entry name" value="Dala_Dala_lig_C"/>
</dbReference>
<dbReference type="AlphaFoldDB" id="A0A829YEM7"/>
<dbReference type="Gene3D" id="3.30.470.20">
    <property type="entry name" value="ATP-grasp fold, B domain"/>
    <property type="match status" value="1"/>
</dbReference>
<comment type="caution">
    <text evidence="6">The sequence shown here is derived from an EMBL/GenBank/DDBJ whole genome shotgun (WGS) entry which is preliminary data.</text>
</comment>
<keyword evidence="7" id="KW-1185">Reference proteome</keyword>
<dbReference type="GO" id="GO:0071555">
    <property type="term" value="P:cell wall organization"/>
    <property type="evidence" value="ECO:0007669"/>
    <property type="project" value="UniProtKB-KW"/>
</dbReference>
<dbReference type="Gene3D" id="3.30.1490.20">
    <property type="entry name" value="ATP-grasp fold, A domain"/>
    <property type="match status" value="1"/>
</dbReference>
<keyword evidence="2 6" id="KW-0436">Ligase</keyword>
<dbReference type="PANTHER" id="PTHR23132:SF26">
    <property type="entry name" value="BLR7451 PROTEIN"/>
    <property type="match status" value="1"/>
</dbReference>
<evidence type="ECO:0000313" key="7">
    <source>
        <dbReference type="Proteomes" id="UP000445000"/>
    </source>
</evidence>
<keyword evidence="3" id="KW-0961">Cell wall biogenesis/degradation</keyword>
<name>A0A829YEM7_9GAMM</name>
<evidence type="ECO:0000259" key="5">
    <source>
        <dbReference type="PROSITE" id="PS50975"/>
    </source>
</evidence>
<feature type="domain" description="ATP-grasp" evidence="5">
    <location>
        <begin position="118"/>
        <end position="330"/>
    </location>
</feature>
<dbReference type="Pfam" id="PF07478">
    <property type="entry name" value="Dala_Dala_lig_C"/>
    <property type="match status" value="1"/>
</dbReference>
<dbReference type="InterPro" id="IPR013815">
    <property type="entry name" value="ATP_grasp_subdomain_1"/>
</dbReference>